<name>A0AA38T5H4_9ASTR</name>
<dbReference type="InterPro" id="IPR000477">
    <property type="entry name" value="RT_dom"/>
</dbReference>
<dbReference type="InterPro" id="IPR026960">
    <property type="entry name" value="RVT-Znf"/>
</dbReference>
<dbReference type="Pfam" id="PF13966">
    <property type="entry name" value="zf-RVT"/>
    <property type="match status" value="1"/>
</dbReference>
<protein>
    <recommendedName>
        <fullName evidence="5">Reverse transcriptase domain-containing protein</fullName>
    </recommendedName>
</protein>
<evidence type="ECO:0000259" key="1">
    <source>
        <dbReference type="Pfam" id="PF00078"/>
    </source>
</evidence>
<gene>
    <name evidence="3" type="ORF">OSB04_017929</name>
</gene>
<dbReference type="PANTHER" id="PTHR33116">
    <property type="entry name" value="REVERSE TRANSCRIPTASE ZINC-BINDING DOMAIN-CONTAINING PROTEIN-RELATED-RELATED"/>
    <property type="match status" value="1"/>
</dbReference>
<comment type="caution">
    <text evidence="3">The sequence shown here is derived from an EMBL/GenBank/DDBJ whole genome shotgun (WGS) entry which is preliminary data.</text>
</comment>
<sequence length="1119" mass="128207">MCLLSKSSKEGYGFVEHKQIEYFRSVQESWDVFENPNAPDFMQTTEDDMTGKGKGVIALWNIRGLNLASRRKKVKRLIIENGLCMCTIVETKVCKGKLRKFCKEIFGSWNWSQIMRFVLEFFDQVIHGRFYHVESKKKVFCSMVYAANDVVVRRLLWDQLREFGSLVKKEAWLILGDFNVSSNPADSSRGSSKITRGMLDFRECVHDIEVEDISYSGLQFTWTQKPLAMEGNKGLLKKIDRVLGNLGLLDDFPSVHASFLPFGVSDHSPAIVSFLNLSSFKPKPFKFCNHLAYCKGFLPLVSDAWALNVAGCTMFSLVSKLKVVKKGVRKLNSTDGNVFDNVKNLRDALGRIQTDCDADPENGELRDEGDIYLKALKDALCDEEKFLRQKAKIHWLKEGDANTAYFHSVVKCRVNRGRIEEVENMEGQKNFGAEVPNQFVVHFKKKLTQIQADEMVRPIDDKEIMEALFGIDDLKAPGPDGFSSRFFKKSWPIIGSEFCEAINQFFSNGKLLKEVNATVISLCISKVLVNRLKNYLDVLVDKNQSAFIPNRQICDNVLLAQELMRGYHRQRELGDVLLKGIQKLMIHVLLLLSFTIRVKGEHHRFFQRMRGIRQGDPLSPYLFTLVMEEGFKFHPRCEKIGLTHLCFANDLLMFCVGDASSVRVLKDALFEFGGVSGLKPSLEKSTCFLGNEILEILPFKLGSLPVRYLDVPLISTKLFHKDCLVLIDKVRKRVLDWKNKWLSFAGRLQLINSVLASIRSFLWSSGEAVKGKAKVAWKVVCLPREKGGLGVRDLRKWNKVLLTKLKGRCFWDVGAVFDASWFWIKVVRFREMYRHQIWHVLGDGRSTFLWTDNWHSIGPLYSLFSKRDVYMAGLDWNMKVCDLVVDGLWMWPPNIWSKAGHLLQLFQPVLKDGVSDKVLWKNSEGSLVDCVVNNVWKDMYFDQPAASWSKLIWFSQGIPRHVFFLWLAAKERLRTFDRLAEWNISVDRSCLLCIGGVESHSHLFIECPYSKALWRYLEGVLGIYNLIMGMGGTINSWADLILVLSNFKYGRSIWSVVHRLVFAAGVYFLWQETNKRKHGEAHRSVYVLARQILELIKMTLMGLKIKIMLRLGGLLASGT</sequence>
<dbReference type="Pfam" id="PF00078">
    <property type="entry name" value="RVT_1"/>
    <property type="match status" value="1"/>
</dbReference>
<reference evidence="3" key="1">
    <citation type="submission" date="2023-03" db="EMBL/GenBank/DDBJ databases">
        <title>Chromosome-scale reference genome and RAD-based genetic map of yellow starthistle (Centaurea solstitialis) reveal putative structural variation and QTLs associated with invader traits.</title>
        <authorList>
            <person name="Reatini B."/>
            <person name="Cang F.A."/>
            <person name="Jiang Q."/>
            <person name="Mckibben M.T.W."/>
            <person name="Barker M.S."/>
            <person name="Rieseberg L.H."/>
            <person name="Dlugosch K.M."/>
        </authorList>
    </citation>
    <scope>NUCLEOTIDE SEQUENCE</scope>
    <source>
        <strain evidence="3">CAN-66</strain>
        <tissue evidence="3">Leaf</tissue>
    </source>
</reference>
<keyword evidence="4" id="KW-1185">Reference proteome</keyword>
<evidence type="ECO:0000313" key="3">
    <source>
        <dbReference type="EMBL" id="KAJ9553884.1"/>
    </source>
</evidence>
<dbReference type="SUPFAM" id="SSF56219">
    <property type="entry name" value="DNase I-like"/>
    <property type="match status" value="1"/>
</dbReference>
<dbReference type="Proteomes" id="UP001172457">
    <property type="component" value="Chromosome 4"/>
</dbReference>
<evidence type="ECO:0000259" key="2">
    <source>
        <dbReference type="Pfam" id="PF13966"/>
    </source>
</evidence>
<dbReference type="Gene3D" id="3.60.10.10">
    <property type="entry name" value="Endonuclease/exonuclease/phosphatase"/>
    <property type="match status" value="1"/>
</dbReference>
<dbReference type="InterPro" id="IPR036691">
    <property type="entry name" value="Endo/exonu/phosph_ase_sf"/>
</dbReference>
<dbReference type="CDD" id="cd01650">
    <property type="entry name" value="RT_nLTR_like"/>
    <property type="match status" value="1"/>
</dbReference>
<feature type="domain" description="Reverse transcriptase" evidence="1">
    <location>
        <begin position="523"/>
        <end position="709"/>
    </location>
</feature>
<accession>A0AA38T5H4</accession>
<proteinExistence type="predicted"/>
<dbReference type="SUPFAM" id="SSF56672">
    <property type="entry name" value="DNA/RNA polymerases"/>
    <property type="match status" value="1"/>
</dbReference>
<dbReference type="InterPro" id="IPR043502">
    <property type="entry name" value="DNA/RNA_pol_sf"/>
</dbReference>
<dbReference type="PANTHER" id="PTHR33116:SF84">
    <property type="entry name" value="RNA-DIRECTED DNA POLYMERASE"/>
    <property type="match status" value="1"/>
</dbReference>
<evidence type="ECO:0000313" key="4">
    <source>
        <dbReference type="Proteomes" id="UP001172457"/>
    </source>
</evidence>
<dbReference type="AlphaFoldDB" id="A0AA38T5H4"/>
<organism evidence="3 4">
    <name type="scientific">Centaurea solstitialis</name>
    <name type="common">yellow star-thistle</name>
    <dbReference type="NCBI Taxonomy" id="347529"/>
    <lineage>
        <taxon>Eukaryota</taxon>
        <taxon>Viridiplantae</taxon>
        <taxon>Streptophyta</taxon>
        <taxon>Embryophyta</taxon>
        <taxon>Tracheophyta</taxon>
        <taxon>Spermatophyta</taxon>
        <taxon>Magnoliopsida</taxon>
        <taxon>eudicotyledons</taxon>
        <taxon>Gunneridae</taxon>
        <taxon>Pentapetalae</taxon>
        <taxon>asterids</taxon>
        <taxon>campanulids</taxon>
        <taxon>Asterales</taxon>
        <taxon>Asteraceae</taxon>
        <taxon>Carduoideae</taxon>
        <taxon>Cardueae</taxon>
        <taxon>Centaureinae</taxon>
        <taxon>Centaurea</taxon>
    </lineage>
</organism>
<feature type="domain" description="Reverse transcriptase zinc-binding" evidence="2">
    <location>
        <begin position="932"/>
        <end position="1014"/>
    </location>
</feature>
<evidence type="ECO:0008006" key="5">
    <source>
        <dbReference type="Google" id="ProtNLM"/>
    </source>
</evidence>
<dbReference type="EMBL" id="JARYMX010000004">
    <property type="protein sequence ID" value="KAJ9553884.1"/>
    <property type="molecule type" value="Genomic_DNA"/>
</dbReference>